<dbReference type="AlphaFoldDB" id="W6QIB0"/>
<accession>W6QIB0</accession>
<sequence length="89" mass="10025">MYRVPLPKRTWSLAEACRGLYAVVVFMLPLWRAALKPLRCFSKIQDSLHYLESPPFRALGGDRRTFTSTKGPLNVSLPNGQKHVKVIGA</sequence>
<protein>
    <submittedName>
        <fullName evidence="1">Uncharacterized protein</fullName>
    </submittedName>
</protein>
<dbReference type="Proteomes" id="UP000030686">
    <property type="component" value="Unassembled WGS sequence"/>
</dbReference>
<evidence type="ECO:0000313" key="1">
    <source>
        <dbReference type="EMBL" id="CDM36558.1"/>
    </source>
</evidence>
<name>W6QIB0_PENRF</name>
<dbReference type="EMBL" id="HG792019">
    <property type="protein sequence ID" value="CDM36558.1"/>
    <property type="molecule type" value="Genomic_DNA"/>
</dbReference>
<keyword evidence="2" id="KW-1185">Reference proteome</keyword>
<evidence type="ECO:0000313" key="2">
    <source>
        <dbReference type="Proteomes" id="UP000030686"/>
    </source>
</evidence>
<gene>
    <name evidence="1" type="ORF">PROQFM164_S05g000391</name>
</gene>
<reference evidence="1" key="1">
    <citation type="journal article" date="2014" name="Nat. Commun.">
        <title>Multiple recent horizontal transfers of a large genomic region in cheese making fungi.</title>
        <authorList>
            <person name="Cheeseman K."/>
            <person name="Ropars J."/>
            <person name="Renault P."/>
            <person name="Dupont J."/>
            <person name="Gouzy J."/>
            <person name="Branca A."/>
            <person name="Abraham A.L."/>
            <person name="Ceppi M."/>
            <person name="Conseiller E."/>
            <person name="Debuchy R."/>
            <person name="Malagnac F."/>
            <person name="Goarin A."/>
            <person name="Silar P."/>
            <person name="Lacoste S."/>
            <person name="Sallet E."/>
            <person name="Bensimon A."/>
            <person name="Giraud T."/>
            <person name="Brygoo Y."/>
        </authorList>
    </citation>
    <scope>NUCLEOTIDE SEQUENCE [LARGE SCALE GENOMIC DNA]</scope>
    <source>
        <strain evidence="1">FM164</strain>
    </source>
</reference>
<organism evidence="1 2">
    <name type="scientific">Penicillium roqueforti (strain FM164)</name>
    <dbReference type="NCBI Taxonomy" id="1365484"/>
    <lineage>
        <taxon>Eukaryota</taxon>
        <taxon>Fungi</taxon>
        <taxon>Dikarya</taxon>
        <taxon>Ascomycota</taxon>
        <taxon>Pezizomycotina</taxon>
        <taxon>Eurotiomycetes</taxon>
        <taxon>Eurotiomycetidae</taxon>
        <taxon>Eurotiales</taxon>
        <taxon>Aspergillaceae</taxon>
        <taxon>Penicillium</taxon>
    </lineage>
</organism>
<proteinExistence type="predicted"/>